<evidence type="ECO:0000313" key="2">
    <source>
        <dbReference type="EMBL" id="EGE05994.1"/>
    </source>
</evidence>
<dbReference type="AlphaFoldDB" id="F2PVS6"/>
<proteinExistence type="predicted"/>
<dbReference type="HOGENOM" id="CLU_1972028_0_0_1"/>
<feature type="region of interest" description="Disordered" evidence="1">
    <location>
        <begin position="63"/>
        <end position="127"/>
    </location>
</feature>
<feature type="compositionally biased region" description="Polar residues" evidence="1">
    <location>
        <begin position="118"/>
        <end position="127"/>
    </location>
</feature>
<dbReference type="EMBL" id="DS995743">
    <property type="protein sequence ID" value="EGE05994.1"/>
    <property type="molecule type" value="Genomic_DNA"/>
</dbReference>
<dbReference type="VEuPathDB" id="FungiDB:TEQG_05001"/>
<gene>
    <name evidence="2" type="ORF">TEQG_05001</name>
</gene>
<name>F2PVS6_TRIEC</name>
<organism evidence="2 3">
    <name type="scientific">Trichophyton equinum (strain ATCC MYA-4606 / CBS 127.97)</name>
    <name type="common">Horse ringworm fungus</name>
    <dbReference type="NCBI Taxonomy" id="559882"/>
    <lineage>
        <taxon>Eukaryota</taxon>
        <taxon>Fungi</taxon>
        <taxon>Dikarya</taxon>
        <taxon>Ascomycota</taxon>
        <taxon>Pezizomycotina</taxon>
        <taxon>Eurotiomycetes</taxon>
        <taxon>Eurotiomycetidae</taxon>
        <taxon>Onygenales</taxon>
        <taxon>Arthrodermataceae</taxon>
        <taxon>Trichophyton</taxon>
    </lineage>
</organism>
<keyword evidence="3" id="KW-1185">Reference proteome</keyword>
<feature type="region of interest" description="Disordered" evidence="1">
    <location>
        <begin position="1"/>
        <end position="26"/>
    </location>
</feature>
<reference evidence="3" key="1">
    <citation type="journal article" date="2012" name="MBio">
        <title>Comparative genome analysis of Trichophyton rubrum and related dermatophytes reveals candidate genes involved in infection.</title>
        <authorList>
            <person name="Martinez D.A."/>
            <person name="Oliver B.G."/>
            <person name="Graeser Y."/>
            <person name="Goldberg J.M."/>
            <person name="Li W."/>
            <person name="Martinez-Rossi N.M."/>
            <person name="Monod M."/>
            <person name="Shelest E."/>
            <person name="Barton R.C."/>
            <person name="Birch E."/>
            <person name="Brakhage A.A."/>
            <person name="Chen Z."/>
            <person name="Gurr S.J."/>
            <person name="Heiman D."/>
            <person name="Heitman J."/>
            <person name="Kosti I."/>
            <person name="Rossi A."/>
            <person name="Saif S."/>
            <person name="Samalova M."/>
            <person name="Saunders C.W."/>
            <person name="Shea T."/>
            <person name="Summerbell R.C."/>
            <person name="Xu J."/>
            <person name="Young S."/>
            <person name="Zeng Q."/>
            <person name="Birren B.W."/>
            <person name="Cuomo C.A."/>
            <person name="White T.C."/>
        </authorList>
    </citation>
    <scope>NUCLEOTIDE SEQUENCE [LARGE SCALE GENOMIC DNA]</scope>
    <source>
        <strain evidence="3">ATCC MYA-4606 / CBS 127.97</strain>
    </source>
</reference>
<protein>
    <submittedName>
        <fullName evidence="2">Uncharacterized protein</fullName>
    </submittedName>
</protein>
<evidence type="ECO:0000313" key="3">
    <source>
        <dbReference type="Proteomes" id="UP000009169"/>
    </source>
</evidence>
<evidence type="ECO:0000256" key="1">
    <source>
        <dbReference type="SAM" id="MobiDB-lite"/>
    </source>
</evidence>
<sequence length="127" mass="13597">MEARPMSRPGASKEQEGKAREDATNKCIPVFMDMSMANAEYRTRTPIGGARPAVALDIRSRSSGLGSVTAGPSKGVSQPFDSSNNLRATPSDHRWCQGALPTRSHARTGTDPRVSGLPSPSTMKNRQ</sequence>
<accession>F2PVS6</accession>
<feature type="compositionally biased region" description="Polar residues" evidence="1">
    <location>
        <begin position="75"/>
        <end position="88"/>
    </location>
</feature>
<dbReference type="Proteomes" id="UP000009169">
    <property type="component" value="Unassembled WGS sequence"/>
</dbReference>
<feature type="compositionally biased region" description="Basic and acidic residues" evidence="1">
    <location>
        <begin position="1"/>
        <end position="24"/>
    </location>
</feature>